<dbReference type="GO" id="GO:0001669">
    <property type="term" value="C:acrosomal vesicle"/>
    <property type="evidence" value="ECO:0007669"/>
    <property type="project" value="TreeGrafter"/>
</dbReference>
<feature type="transmembrane region" description="Helical" evidence="5">
    <location>
        <begin position="110"/>
        <end position="131"/>
    </location>
</feature>
<evidence type="ECO:0000313" key="7">
    <source>
        <dbReference type="Ensembl" id="ENSNNAP00000004024.1"/>
    </source>
</evidence>
<dbReference type="GO" id="GO:0006814">
    <property type="term" value="P:sodium ion transport"/>
    <property type="evidence" value="ECO:0007669"/>
    <property type="project" value="TreeGrafter"/>
</dbReference>
<dbReference type="InterPro" id="IPR005821">
    <property type="entry name" value="Ion_trans_dom"/>
</dbReference>
<feature type="transmembrane region" description="Helical" evidence="5">
    <location>
        <begin position="143"/>
        <end position="162"/>
    </location>
</feature>
<dbReference type="GO" id="GO:0036128">
    <property type="term" value="C:CatSper complex"/>
    <property type="evidence" value="ECO:0007669"/>
    <property type="project" value="TreeGrafter"/>
</dbReference>
<dbReference type="Gene3D" id="1.10.287.70">
    <property type="match status" value="1"/>
</dbReference>
<dbReference type="PANTHER" id="PTHR47131:SF1">
    <property type="entry name" value="CATION CHANNEL SPERM-ASSOCIATED PROTEIN 3"/>
    <property type="match status" value="1"/>
</dbReference>
<reference evidence="7" key="1">
    <citation type="submission" date="2025-08" db="UniProtKB">
        <authorList>
            <consortium name="Ensembl"/>
        </authorList>
    </citation>
    <scope>IDENTIFICATION</scope>
</reference>
<dbReference type="Proteomes" id="UP000694559">
    <property type="component" value="Unplaced"/>
</dbReference>
<dbReference type="SUPFAM" id="SSF81324">
    <property type="entry name" value="Voltage-gated potassium channels"/>
    <property type="match status" value="1"/>
</dbReference>
<dbReference type="InterPro" id="IPR027359">
    <property type="entry name" value="Volt_channel_dom_sf"/>
</dbReference>
<evidence type="ECO:0000259" key="6">
    <source>
        <dbReference type="Pfam" id="PF00520"/>
    </source>
</evidence>
<name>A0A8C6VLB2_NAJNA</name>
<feature type="transmembrane region" description="Helical" evidence="5">
    <location>
        <begin position="182"/>
        <end position="202"/>
    </location>
</feature>
<evidence type="ECO:0000256" key="1">
    <source>
        <dbReference type="ARBA" id="ARBA00004141"/>
    </source>
</evidence>
<proteinExistence type="predicted"/>
<evidence type="ECO:0000313" key="8">
    <source>
        <dbReference type="Proteomes" id="UP000694559"/>
    </source>
</evidence>
<keyword evidence="3 5" id="KW-1133">Transmembrane helix</keyword>
<dbReference type="OrthoDB" id="416585at2759"/>
<dbReference type="Gene3D" id="1.20.120.350">
    <property type="entry name" value="Voltage-gated potassium channels. Chain C"/>
    <property type="match status" value="1"/>
</dbReference>
<gene>
    <name evidence="7" type="primary">CATSPER3</name>
</gene>
<feature type="domain" description="Ion transport" evidence="6">
    <location>
        <begin position="17"/>
        <end position="210"/>
    </location>
</feature>
<reference evidence="7" key="2">
    <citation type="submission" date="2025-09" db="UniProtKB">
        <authorList>
            <consortium name="Ensembl"/>
        </authorList>
    </citation>
    <scope>IDENTIFICATION</scope>
</reference>
<keyword evidence="8" id="KW-1185">Reference proteome</keyword>
<evidence type="ECO:0000256" key="4">
    <source>
        <dbReference type="ARBA" id="ARBA00023136"/>
    </source>
</evidence>
<sequence>QEAPLLKEGVSHTCSAFISDLIILAIYTTEFLMGLYLDPVNYWKDGYKRFDAAVLFLAYLPYTIDQSNPKRHHVFTMLKGFQALRVLKLLYYSPGITNLMAAMGQTVKNVIYVLVLLFLLIFIFAILGHGLYGDYQHGDPQNWGSLAAAFFTLFSLVTVDGWTDLQEELDDKKFVTSRTFTIVFILLGFFVFFNMFIGVVIMDIQQYEQKLKEERQVTLIAKKQTILKRQQEEIYELFNLQYKTFDEMVESFKKSLLHSDPMILEDFCASLPFIDLYLASLDRQDATVYKLQDLYYEMVAILTTLLYHSQEKFLYNLQCFKGKSK</sequence>
<evidence type="ECO:0000256" key="3">
    <source>
        <dbReference type="ARBA" id="ARBA00022989"/>
    </source>
</evidence>
<dbReference type="GO" id="GO:0005245">
    <property type="term" value="F:voltage-gated calcium channel activity"/>
    <property type="evidence" value="ECO:0007669"/>
    <property type="project" value="TreeGrafter"/>
</dbReference>
<feature type="transmembrane region" description="Helical" evidence="5">
    <location>
        <begin position="16"/>
        <end position="37"/>
    </location>
</feature>
<protein>
    <submittedName>
        <fullName evidence="7">Cation channel sperm associated 3</fullName>
    </submittedName>
</protein>
<dbReference type="Ensembl" id="ENSNNAT00000004210.1">
    <property type="protein sequence ID" value="ENSNNAP00000004024.1"/>
    <property type="gene ID" value="ENSNNAG00000002694.1"/>
</dbReference>
<organism evidence="7 8">
    <name type="scientific">Naja naja</name>
    <name type="common">Indian cobra</name>
    <dbReference type="NCBI Taxonomy" id="35670"/>
    <lineage>
        <taxon>Eukaryota</taxon>
        <taxon>Metazoa</taxon>
        <taxon>Chordata</taxon>
        <taxon>Craniata</taxon>
        <taxon>Vertebrata</taxon>
        <taxon>Euteleostomi</taxon>
        <taxon>Lepidosauria</taxon>
        <taxon>Squamata</taxon>
        <taxon>Bifurcata</taxon>
        <taxon>Unidentata</taxon>
        <taxon>Episquamata</taxon>
        <taxon>Toxicofera</taxon>
        <taxon>Serpentes</taxon>
        <taxon>Colubroidea</taxon>
        <taxon>Elapidae</taxon>
        <taxon>Elapinae</taxon>
        <taxon>Naja</taxon>
    </lineage>
</organism>
<accession>A0A8C6VLB2</accession>
<evidence type="ECO:0000256" key="2">
    <source>
        <dbReference type="ARBA" id="ARBA00022692"/>
    </source>
</evidence>
<comment type="subcellular location">
    <subcellularLocation>
        <location evidence="1">Membrane</location>
        <topology evidence="1">Multi-pass membrane protein</topology>
    </subcellularLocation>
</comment>
<keyword evidence="2 5" id="KW-0812">Transmembrane</keyword>
<dbReference type="Pfam" id="PF00520">
    <property type="entry name" value="Ion_trans"/>
    <property type="match status" value="1"/>
</dbReference>
<dbReference type="GO" id="GO:0030317">
    <property type="term" value="P:flagellated sperm motility"/>
    <property type="evidence" value="ECO:0007669"/>
    <property type="project" value="TreeGrafter"/>
</dbReference>
<evidence type="ECO:0000256" key="5">
    <source>
        <dbReference type="SAM" id="Phobius"/>
    </source>
</evidence>
<dbReference type="AlphaFoldDB" id="A0A8C6VLB2"/>
<dbReference type="GO" id="GO:0048240">
    <property type="term" value="P:sperm capacitation"/>
    <property type="evidence" value="ECO:0007669"/>
    <property type="project" value="TreeGrafter"/>
</dbReference>
<dbReference type="GeneTree" id="ENSGT00940000161455"/>
<dbReference type="PANTHER" id="PTHR47131">
    <property type="entry name" value="CATION CHANNEL SPERM-ASSOCIATED PROTEIN 3"/>
    <property type="match status" value="1"/>
</dbReference>
<keyword evidence="4 5" id="KW-0472">Membrane</keyword>